<feature type="transmembrane region" description="Helical" evidence="2">
    <location>
        <begin position="6"/>
        <end position="26"/>
    </location>
</feature>
<feature type="region of interest" description="Disordered" evidence="1">
    <location>
        <begin position="89"/>
        <end position="111"/>
    </location>
</feature>
<feature type="transmembrane region" description="Helical" evidence="2">
    <location>
        <begin position="65"/>
        <end position="82"/>
    </location>
</feature>
<evidence type="ECO:0000313" key="3">
    <source>
        <dbReference type="EMBL" id="MFD1931930.1"/>
    </source>
</evidence>
<gene>
    <name evidence="3" type="ORF">ACFSKW_10615</name>
</gene>
<accession>A0ABW4SST9</accession>
<dbReference type="Proteomes" id="UP001597368">
    <property type="component" value="Unassembled WGS sequence"/>
</dbReference>
<proteinExistence type="predicted"/>
<dbReference type="EMBL" id="JBHUFV010000016">
    <property type="protein sequence ID" value="MFD1931930.1"/>
    <property type="molecule type" value="Genomic_DNA"/>
</dbReference>
<evidence type="ECO:0000256" key="1">
    <source>
        <dbReference type="SAM" id="MobiDB-lite"/>
    </source>
</evidence>
<sequence>MAAAQWANAAAGLVVVGILLAGRLPLRGRRSRLVLLVLPHWACTAVAVVGAVGMLGGALLTDRGGALFGGYCAVWAALLFLATRDLRHRAPQPSRPDVPAGRRTSRHCPAP</sequence>
<reference evidence="4" key="1">
    <citation type="journal article" date="2019" name="Int. J. Syst. Evol. Microbiol.">
        <title>The Global Catalogue of Microorganisms (GCM) 10K type strain sequencing project: providing services to taxonomists for standard genome sequencing and annotation.</title>
        <authorList>
            <consortium name="The Broad Institute Genomics Platform"/>
            <consortium name="The Broad Institute Genome Sequencing Center for Infectious Disease"/>
            <person name="Wu L."/>
            <person name="Ma J."/>
        </authorList>
    </citation>
    <scope>NUCLEOTIDE SEQUENCE [LARGE SCALE GENOMIC DNA]</scope>
    <source>
        <strain evidence="4">ICMP 6774ER</strain>
    </source>
</reference>
<keyword evidence="2" id="KW-0812">Transmembrane</keyword>
<evidence type="ECO:0000256" key="2">
    <source>
        <dbReference type="SAM" id="Phobius"/>
    </source>
</evidence>
<dbReference type="RefSeq" id="WP_379571735.1">
    <property type="nucleotide sequence ID" value="NZ_JBHUFV010000016.1"/>
</dbReference>
<keyword evidence="4" id="KW-1185">Reference proteome</keyword>
<protein>
    <submittedName>
        <fullName evidence="3">Uncharacterized protein</fullName>
    </submittedName>
</protein>
<name>A0ABW4SST9_9ACTN</name>
<evidence type="ECO:0000313" key="4">
    <source>
        <dbReference type="Proteomes" id="UP001597368"/>
    </source>
</evidence>
<comment type="caution">
    <text evidence="3">The sequence shown here is derived from an EMBL/GenBank/DDBJ whole genome shotgun (WGS) entry which is preliminary data.</text>
</comment>
<feature type="transmembrane region" description="Helical" evidence="2">
    <location>
        <begin position="33"/>
        <end position="59"/>
    </location>
</feature>
<keyword evidence="2" id="KW-0472">Membrane</keyword>
<organism evidence="3 4">
    <name type="scientific">Nonomuraea mangrovi</name>
    <dbReference type="NCBI Taxonomy" id="2316207"/>
    <lineage>
        <taxon>Bacteria</taxon>
        <taxon>Bacillati</taxon>
        <taxon>Actinomycetota</taxon>
        <taxon>Actinomycetes</taxon>
        <taxon>Streptosporangiales</taxon>
        <taxon>Streptosporangiaceae</taxon>
        <taxon>Nonomuraea</taxon>
    </lineage>
</organism>
<keyword evidence="2" id="KW-1133">Transmembrane helix</keyword>